<dbReference type="Pfam" id="PF12836">
    <property type="entry name" value="HHH_3"/>
    <property type="match status" value="1"/>
</dbReference>
<reference evidence="2 3" key="1">
    <citation type="submission" date="2023-06" db="EMBL/GenBank/DDBJ databases">
        <title>Sporosarcina sp. nov., isolated from Korean traditional fermented seafood 'Jeotgal'.</title>
        <authorList>
            <person name="Yang A.-I."/>
            <person name="Shin N.-R."/>
        </authorList>
    </citation>
    <scope>NUCLEOTIDE SEQUENCE [LARGE SCALE GENOMIC DNA]</scope>
    <source>
        <strain evidence="2 3">KCTC3840</strain>
    </source>
</reference>
<dbReference type="PANTHER" id="PTHR21180:SF32">
    <property type="entry name" value="ENDONUCLEASE_EXONUCLEASE_PHOSPHATASE FAMILY DOMAIN-CONTAINING PROTEIN 1"/>
    <property type="match status" value="1"/>
</dbReference>
<organism evidence="2 3">
    <name type="scientific">Sporosarcina aquimarina</name>
    <dbReference type="NCBI Taxonomy" id="114975"/>
    <lineage>
        <taxon>Bacteria</taxon>
        <taxon>Bacillati</taxon>
        <taxon>Bacillota</taxon>
        <taxon>Bacilli</taxon>
        <taxon>Bacillales</taxon>
        <taxon>Caryophanaceae</taxon>
        <taxon>Sporosarcina</taxon>
    </lineage>
</organism>
<dbReference type="Proteomes" id="UP001280629">
    <property type="component" value="Unassembled WGS sequence"/>
</dbReference>
<feature type="domain" description="Helix-hairpin-helix DNA-binding motif class 1" evidence="1">
    <location>
        <begin position="120"/>
        <end position="139"/>
    </location>
</feature>
<dbReference type="Pfam" id="PF10531">
    <property type="entry name" value="SLBB"/>
    <property type="match status" value="1"/>
</dbReference>
<dbReference type="PANTHER" id="PTHR21180">
    <property type="entry name" value="ENDONUCLEASE/EXONUCLEASE/PHOSPHATASE FAMILY DOMAIN-CONTAINING PROTEIN 1"/>
    <property type="match status" value="1"/>
</dbReference>
<evidence type="ECO:0000313" key="3">
    <source>
        <dbReference type="Proteomes" id="UP001280629"/>
    </source>
</evidence>
<evidence type="ECO:0000259" key="1">
    <source>
        <dbReference type="SMART" id="SM00278"/>
    </source>
</evidence>
<dbReference type="SMART" id="SM00278">
    <property type="entry name" value="HhH1"/>
    <property type="match status" value="2"/>
</dbReference>
<dbReference type="InterPro" id="IPR003583">
    <property type="entry name" value="Hlx-hairpin-Hlx_DNA-bd_motif"/>
</dbReference>
<comment type="caution">
    <text evidence="2">The sequence shown here is derived from an EMBL/GenBank/DDBJ whole genome shotgun (WGS) entry which is preliminary data.</text>
</comment>
<keyword evidence="3" id="KW-1185">Reference proteome</keyword>
<dbReference type="SUPFAM" id="SSF47781">
    <property type="entry name" value="RuvA domain 2-like"/>
    <property type="match status" value="1"/>
</dbReference>
<evidence type="ECO:0000313" key="2">
    <source>
        <dbReference type="EMBL" id="MDW0109006.1"/>
    </source>
</evidence>
<feature type="domain" description="Helix-hairpin-helix DNA-binding motif class 1" evidence="1">
    <location>
        <begin position="150"/>
        <end position="169"/>
    </location>
</feature>
<dbReference type="NCBIfam" id="TIGR00426">
    <property type="entry name" value="competence protein ComEA helix-hairpin-helix repeat region"/>
    <property type="match status" value="1"/>
</dbReference>
<dbReference type="Gene3D" id="1.10.150.280">
    <property type="entry name" value="AF1531-like domain"/>
    <property type="match status" value="1"/>
</dbReference>
<accession>A0ABU4FWB1</accession>
<dbReference type="Gene3D" id="3.10.560.10">
    <property type="entry name" value="Outer membrane lipoprotein wza domain like"/>
    <property type="match status" value="1"/>
</dbReference>
<dbReference type="EMBL" id="JAUBDH010000002">
    <property type="protein sequence ID" value="MDW0109006.1"/>
    <property type="molecule type" value="Genomic_DNA"/>
</dbReference>
<protein>
    <submittedName>
        <fullName evidence="2">Helix-hairpin-helix domain-containing protein</fullName>
    </submittedName>
</protein>
<dbReference type="InterPro" id="IPR004509">
    <property type="entry name" value="Competence_ComEA_HhH"/>
</dbReference>
<proteinExistence type="predicted"/>
<gene>
    <name evidence="2" type="ORF">QT716_02960</name>
</gene>
<name>A0ABU4FWB1_9BACL</name>
<sequence length="173" mass="18724">MYQSLKLESEIEDELPNSVEVAVPSPQIIVVDVKGAVLHPNVYTLTEGQRVIDAISAAGGYTQNADSKLLNHAQRLADETVIYVPIIGEEVPVFEMPEVGTGTPNKEVSLLVNINIADEQQLMTLTGIGPAKASAIVKYRTEQGVFQQIEDLMKVTGIGQKTFETLSDSISVN</sequence>
<dbReference type="InterPro" id="IPR010994">
    <property type="entry name" value="RuvA_2-like"/>
</dbReference>
<dbReference type="InterPro" id="IPR019554">
    <property type="entry name" value="Soluble_ligand-bd"/>
</dbReference>
<dbReference type="InterPro" id="IPR051675">
    <property type="entry name" value="Endo/Exo/Phosphatase_dom_1"/>
</dbReference>